<evidence type="ECO:0000259" key="3">
    <source>
        <dbReference type="Pfam" id="PF25954"/>
    </source>
</evidence>
<dbReference type="InterPro" id="IPR006143">
    <property type="entry name" value="RND_pump_MFP"/>
</dbReference>
<dbReference type="EMBL" id="QCYK01000002">
    <property type="protein sequence ID" value="PUZ26482.1"/>
    <property type="molecule type" value="Genomic_DNA"/>
</dbReference>
<dbReference type="NCBIfam" id="TIGR01730">
    <property type="entry name" value="RND_mfp"/>
    <property type="match status" value="1"/>
</dbReference>
<proteinExistence type="inferred from homology"/>
<reference evidence="5 6" key="1">
    <citation type="submission" date="2018-04" db="EMBL/GenBank/DDBJ databases">
        <title>Chitinophaga fuyangensis sp. nov., isolated from soil in a chemical factory.</title>
        <authorList>
            <person name="Chen K."/>
        </authorList>
    </citation>
    <scope>NUCLEOTIDE SEQUENCE [LARGE SCALE GENOMIC DNA]</scope>
    <source>
        <strain evidence="5 6">LY-1</strain>
    </source>
</reference>
<evidence type="ECO:0000256" key="1">
    <source>
        <dbReference type="ARBA" id="ARBA00009477"/>
    </source>
</evidence>
<dbReference type="Proteomes" id="UP000244450">
    <property type="component" value="Unassembled WGS sequence"/>
</dbReference>
<name>A0A2T7BJP3_9BACT</name>
<dbReference type="RefSeq" id="WP_108688318.1">
    <property type="nucleotide sequence ID" value="NZ_QCYK01000002.1"/>
</dbReference>
<dbReference type="GO" id="GO:0030313">
    <property type="term" value="C:cell envelope"/>
    <property type="evidence" value="ECO:0007669"/>
    <property type="project" value="TreeGrafter"/>
</dbReference>
<protein>
    <submittedName>
        <fullName evidence="5">Efflux transporter periplasmic adaptor subunit</fullName>
    </submittedName>
</protein>
<dbReference type="Pfam" id="PF25954">
    <property type="entry name" value="Beta-barrel_RND_2"/>
    <property type="match status" value="1"/>
</dbReference>
<dbReference type="InterPro" id="IPR058627">
    <property type="entry name" value="MdtA-like_C"/>
</dbReference>
<gene>
    <name evidence="5" type="ORF">DCC81_18540</name>
</gene>
<dbReference type="Pfam" id="PF25967">
    <property type="entry name" value="RND-MFP_C"/>
    <property type="match status" value="1"/>
</dbReference>
<feature type="domain" description="Multidrug resistance protein MdtA-like C-terminal permuted SH3" evidence="4">
    <location>
        <begin position="272"/>
        <end position="327"/>
    </location>
</feature>
<evidence type="ECO:0000313" key="5">
    <source>
        <dbReference type="EMBL" id="PUZ26482.1"/>
    </source>
</evidence>
<accession>A0A2T7BJP3</accession>
<evidence type="ECO:0000313" key="6">
    <source>
        <dbReference type="Proteomes" id="UP000244450"/>
    </source>
</evidence>
<feature type="domain" description="CusB-like beta-barrel" evidence="3">
    <location>
        <begin position="188"/>
        <end position="263"/>
    </location>
</feature>
<keyword evidence="6" id="KW-1185">Reference proteome</keyword>
<organism evidence="5 6">
    <name type="scientific">Chitinophaga parva</name>
    <dbReference type="NCBI Taxonomy" id="2169414"/>
    <lineage>
        <taxon>Bacteria</taxon>
        <taxon>Pseudomonadati</taxon>
        <taxon>Bacteroidota</taxon>
        <taxon>Chitinophagia</taxon>
        <taxon>Chitinophagales</taxon>
        <taxon>Chitinophagaceae</taxon>
        <taxon>Chitinophaga</taxon>
    </lineage>
</organism>
<dbReference type="PANTHER" id="PTHR30097">
    <property type="entry name" value="CATION EFFLUX SYSTEM PROTEIN CUSB"/>
    <property type="match status" value="1"/>
</dbReference>
<dbReference type="GO" id="GO:0016020">
    <property type="term" value="C:membrane"/>
    <property type="evidence" value="ECO:0007669"/>
    <property type="project" value="InterPro"/>
</dbReference>
<keyword evidence="2" id="KW-0813">Transport</keyword>
<dbReference type="GO" id="GO:0060003">
    <property type="term" value="P:copper ion export"/>
    <property type="evidence" value="ECO:0007669"/>
    <property type="project" value="TreeGrafter"/>
</dbReference>
<dbReference type="Gene3D" id="2.40.30.170">
    <property type="match status" value="1"/>
</dbReference>
<dbReference type="FunFam" id="2.40.30.170:FF:000010">
    <property type="entry name" value="Efflux RND transporter periplasmic adaptor subunit"/>
    <property type="match status" value="1"/>
</dbReference>
<dbReference type="AlphaFoldDB" id="A0A2T7BJP3"/>
<dbReference type="Gene3D" id="2.40.420.20">
    <property type="match status" value="1"/>
</dbReference>
<dbReference type="SUPFAM" id="SSF111369">
    <property type="entry name" value="HlyD-like secretion proteins"/>
    <property type="match status" value="1"/>
</dbReference>
<evidence type="ECO:0000259" key="4">
    <source>
        <dbReference type="Pfam" id="PF25967"/>
    </source>
</evidence>
<dbReference type="PANTHER" id="PTHR30097:SF4">
    <property type="entry name" value="SLR6042 PROTEIN"/>
    <property type="match status" value="1"/>
</dbReference>
<dbReference type="InterPro" id="IPR058792">
    <property type="entry name" value="Beta-barrel_RND_2"/>
</dbReference>
<comment type="similarity">
    <text evidence="1">Belongs to the membrane fusion protein (MFP) (TC 8.A.1) family.</text>
</comment>
<evidence type="ECO:0000256" key="2">
    <source>
        <dbReference type="ARBA" id="ARBA00022448"/>
    </source>
</evidence>
<dbReference type="GO" id="GO:0015679">
    <property type="term" value="P:plasma membrane copper ion transport"/>
    <property type="evidence" value="ECO:0007669"/>
    <property type="project" value="TreeGrafter"/>
</dbReference>
<sequence>MKRIFYICSALAVLAACKEQPKNTTAVTAFVRPEIRDSGRVISFPQDTATLSFFQTEILGMDSVSANFTAPAHVAATVVPSTENTGHNLVLFDDEALTTSYTALIQHQIAINQISNVNIRQKQIDYDRLKDLAEHGAATGKDVLDAQTALAMERTNLQNERAGIIDQEAKLKEAGFDPHTLLNAKAGQVWITCDVPESQLNKLKVGGVASVHFTSFPDETFQGRIESFGDVVDDVTRMVKMRISLNNSQNRFKAGMFASVSFGLSEGKLLSIPQSSIVTVQGRNYAFVQDSVNVFERREIISGQQIGERIVIFNGLQPGDKVVTKGAIQLKGLSFGY</sequence>
<dbReference type="InterPro" id="IPR051909">
    <property type="entry name" value="MFP_Cation_Efflux"/>
</dbReference>
<dbReference type="PROSITE" id="PS51257">
    <property type="entry name" value="PROKAR_LIPOPROTEIN"/>
    <property type="match status" value="1"/>
</dbReference>
<dbReference type="OrthoDB" id="9806939at2"/>
<dbReference type="GO" id="GO:0022857">
    <property type="term" value="F:transmembrane transporter activity"/>
    <property type="evidence" value="ECO:0007669"/>
    <property type="project" value="InterPro"/>
</dbReference>
<comment type="caution">
    <text evidence="5">The sequence shown here is derived from an EMBL/GenBank/DDBJ whole genome shotgun (WGS) entry which is preliminary data.</text>
</comment>